<dbReference type="EMBL" id="DSTK01000005">
    <property type="protein sequence ID" value="HFK95915.1"/>
    <property type="molecule type" value="Genomic_DNA"/>
</dbReference>
<dbReference type="Pfam" id="PF00593">
    <property type="entry name" value="TonB_dep_Rec_b-barrel"/>
    <property type="match status" value="1"/>
</dbReference>
<feature type="domain" description="TonB-dependent receptor-like beta-barrel" evidence="13">
    <location>
        <begin position="205"/>
        <end position="636"/>
    </location>
</feature>
<evidence type="ECO:0000259" key="14">
    <source>
        <dbReference type="Pfam" id="PF07715"/>
    </source>
</evidence>
<dbReference type="Gene3D" id="2.40.170.20">
    <property type="entry name" value="TonB-dependent receptor, beta-barrel domain"/>
    <property type="match status" value="1"/>
</dbReference>
<dbReference type="InterPro" id="IPR039426">
    <property type="entry name" value="TonB-dep_rcpt-like"/>
</dbReference>
<keyword evidence="6 11" id="KW-0798">TonB box</keyword>
<comment type="caution">
    <text evidence="15">The sequence shown here is derived from an EMBL/GenBank/DDBJ whole genome shotgun (WGS) entry which is preliminary data.</text>
</comment>
<evidence type="ECO:0000256" key="2">
    <source>
        <dbReference type="ARBA" id="ARBA00022448"/>
    </source>
</evidence>
<evidence type="ECO:0000256" key="9">
    <source>
        <dbReference type="ARBA" id="ARBA00023237"/>
    </source>
</evidence>
<dbReference type="Gene3D" id="2.170.130.10">
    <property type="entry name" value="TonB-dependent receptor, plug domain"/>
    <property type="match status" value="1"/>
</dbReference>
<feature type="domain" description="TonB-dependent receptor plug" evidence="14">
    <location>
        <begin position="50"/>
        <end position="154"/>
    </location>
</feature>
<dbReference type="GO" id="GO:0009279">
    <property type="term" value="C:cell outer membrane"/>
    <property type="evidence" value="ECO:0007669"/>
    <property type="project" value="UniProtKB-SubCell"/>
</dbReference>
<evidence type="ECO:0000256" key="4">
    <source>
        <dbReference type="ARBA" id="ARBA00022692"/>
    </source>
</evidence>
<dbReference type="GO" id="GO:0044718">
    <property type="term" value="P:siderophore transmembrane transport"/>
    <property type="evidence" value="ECO:0007669"/>
    <property type="project" value="TreeGrafter"/>
</dbReference>
<keyword evidence="2 10" id="KW-0813">Transport</keyword>
<comment type="similarity">
    <text evidence="10 11">Belongs to the TonB-dependent receptor family.</text>
</comment>
<dbReference type="InterPro" id="IPR037066">
    <property type="entry name" value="Plug_dom_sf"/>
</dbReference>
<dbReference type="CDD" id="cd01347">
    <property type="entry name" value="ligand_gated_channel"/>
    <property type="match status" value="1"/>
</dbReference>
<accession>A0A832A486</accession>
<feature type="signal peptide" evidence="12">
    <location>
        <begin position="1"/>
        <end position="27"/>
    </location>
</feature>
<feature type="chain" id="PRO_5032394055" evidence="12">
    <location>
        <begin position="28"/>
        <end position="663"/>
    </location>
</feature>
<reference evidence="15" key="1">
    <citation type="journal article" date="2020" name="mSystems">
        <title>Genome- and Community-Level Interaction Insights into Carbon Utilization and Element Cycling Functions of Hydrothermarchaeota in Hydrothermal Sediment.</title>
        <authorList>
            <person name="Zhou Z."/>
            <person name="Liu Y."/>
            <person name="Xu W."/>
            <person name="Pan J."/>
            <person name="Luo Z.H."/>
            <person name="Li M."/>
        </authorList>
    </citation>
    <scope>NUCLEOTIDE SEQUENCE [LARGE SCALE GENOMIC DNA]</scope>
    <source>
        <strain evidence="15">SpSt-456</strain>
    </source>
</reference>
<name>A0A832A486_9BACT</name>
<keyword evidence="3 10" id="KW-1134">Transmembrane beta strand</keyword>
<dbReference type="PROSITE" id="PS52016">
    <property type="entry name" value="TONB_DEPENDENT_REC_3"/>
    <property type="match status" value="1"/>
</dbReference>
<evidence type="ECO:0000256" key="3">
    <source>
        <dbReference type="ARBA" id="ARBA00022452"/>
    </source>
</evidence>
<organism evidence="15">
    <name type="scientific">Desulfacinum infernum</name>
    <dbReference type="NCBI Taxonomy" id="35837"/>
    <lineage>
        <taxon>Bacteria</taxon>
        <taxon>Pseudomonadati</taxon>
        <taxon>Thermodesulfobacteriota</taxon>
        <taxon>Syntrophobacteria</taxon>
        <taxon>Syntrophobacterales</taxon>
        <taxon>Syntrophobacteraceae</taxon>
        <taxon>Desulfacinum</taxon>
    </lineage>
</organism>
<evidence type="ECO:0000256" key="6">
    <source>
        <dbReference type="ARBA" id="ARBA00023077"/>
    </source>
</evidence>
<dbReference type="Pfam" id="PF07715">
    <property type="entry name" value="Plug"/>
    <property type="match status" value="1"/>
</dbReference>
<dbReference type="AlphaFoldDB" id="A0A832A486"/>
<dbReference type="PANTHER" id="PTHR30069">
    <property type="entry name" value="TONB-DEPENDENT OUTER MEMBRANE RECEPTOR"/>
    <property type="match status" value="1"/>
</dbReference>
<sequence length="663" mass="73259">MDRRGTRWIVGGAVVLACWAWSVGAGAAEAPVWSAGDVVVTATRTAVPAQRLGVSSTVITEEEIRARRASDVAELLRDVGGFETLRFGAPGSQTVVFPRGGEPNYTLVLIDGVQVNLGGGDFYWQNLSTDNIERIEIVRGPQSALYGSDAIGAVVQIFTKSGSGPATVEMSTAHGLRSDRDRYLGEQKVRVSGGTDRFGYSAAYGRIDDGGILKVNNDYWNNTFSTRFDFYPKDTWEVSLTSRLTDSRYEYPTESAGDKYSPLDPDQTQKEQDALVGLSARVQSTPWWENVFSVGYHENRRRNVDPYNEPADYAASFGRYNEARTTLDYHANLSWTFSPKVASVLTVGYERDQEDYTQDTVYFETTSLSADRSNDAFYVQEQLTLFERLHLVGGFRVEDNSAFGTEVTPRGAVAFDVRETGTTLRCAAAKGIKEPTFYENYANDSWTLGNPDLDPEKATSWEVGVSQRVGSRARVSVTYFENRFKDLIAYVPTPFPAPPERTPNFENIQAAETRGVELGIDGRLMENLSAGGSMTVLDSEVTDDGGLDSIAFAEGRKLLRRPKFAASAWVDSRWKRLRARLTGHYVGSRDDADYRDWTAPKRVELDDYVVLDASLSYTLPTTASLKGMEIFLKGTNILDADYENVFGFSTPGAAVMLGAAVKF</sequence>
<dbReference type="SUPFAM" id="SSF56935">
    <property type="entry name" value="Porins"/>
    <property type="match status" value="1"/>
</dbReference>
<evidence type="ECO:0000256" key="12">
    <source>
        <dbReference type="SAM" id="SignalP"/>
    </source>
</evidence>
<evidence type="ECO:0000256" key="8">
    <source>
        <dbReference type="ARBA" id="ARBA00023170"/>
    </source>
</evidence>
<evidence type="ECO:0000256" key="5">
    <source>
        <dbReference type="ARBA" id="ARBA00022729"/>
    </source>
</evidence>
<evidence type="ECO:0000259" key="13">
    <source>
        <dbReference type="Pfam" id="PF00593"/>
    </source>
</evidence>
<dbReference type="InterPro" id="IPR036942">
    <property type="entry name" value="Beta-barrel_TonB_sf"/>
</dbReference>
<comment type="subcellular location">
    <subcellularLocation>
        <location evidence="1 10">Cell outer membrane</location>
        <topology evidence="1 10">Multi-pass membrane protein</topology>
    </subcellularLocation>
</comment>
<keyword evidence="5 12" id="KW-0732">Signal</keyword>
<keyword evidence="9 10" id="KW-0998">Cell outer membrane</keyword>
<evidence type="ECO:0000256" key="10">
    <source>
        <dbReference type="PROSITE-ProRule" id="PRU01360"/>
    </source>
</evidence>
<dbReference type="InterPro" id="IPR000531">
    <property type="entry name" value="Beta-barrel_TonB"/>
</dbReference>
<dbReference type="GO" id="GO:0015344">
    <property type="term" value="F:siderophore uptake transmembrane transporter activity"/>
    <property type="evidence" value="ECO:0007669"/>
    <property type="project" value="TreeGrafter"/>
</dbReference>
<keyword evidence="8 15" id="KW-0675">Receptor</keyword>
<dbReference type="PROSITE" id="PS51257">
    <property type="entry name" value="PROKAR_LIPOPROTEIN"/>
    <property type="match status" value="1"/>
</dbReference>
<keyword evidence="4 10" id="KW-0812">Transmembrane</keyword>
<evidence type="ECO:0000313" key="15">
    <source>
        <dbReference type="EMBL" id="HFK95915.1"/>
    </source>
</evidence>
<evidence type="ECO:0000256" key="11">
    <source>
        <dbReference type="RuleBase" id="RU003357"/>
    </source>
</evidence>
<gene>
    <name evidence="15" type="ORF">ENS06_01160</name>
</gene>
<evidence type="ECO:0000256" key="1">
    <source>
        <dbReference type="ARBA" id="ARBA00004571"/>
    </source>
</evidence>
<protein>
    <submittedName>
        <fullName evidence="15">TonB-dependent receptor</fullName>
    </submittedName>
</protein>
<proteinExistence type="inferred from homology"/>
<keyword evidence="7 10" id="KW-0472">Membrane</keyword>
<dbReference type="InterPro" id="IPR012910">
    <property type="entry name" value="Plug_dom"/>
</dbReference>
<dbReference type="PANTHER" id="PTHR30069:SF29">
    <property type="entry name" value="HEMOGLOBIN AND HEMOGLOBIN-HAPTOGLOBIN-BINDING PROTEIN 1-RELATED"/>
    <property type="match status" value="1"/>
</dbReference>
<evidence type="ECO:0000256" key="7">
    <source>
        <dbReference type="ARBA" id="ARBA00023136"/>
    </source>
</evidence>